<reference evidence="1 2" key="1">
    <citation type="submission" date="2015-09" db="EMBL/GenBank/DDBJ databases">
        <title>Draft Genome Sequence of Bradyrhizobium manausense Strain BR 3351T, a Novel Symbiotic Nitrogen-Fixing Alphaproteobacterium Isolated from Brazilian Amazon Rain Forest.</title>
        <authorList>
            <person name="De Araujo J.L."/>
            <person name="Zilli J.E."/>
        </authorList>
    </citation>
    <scope>NUCLEOTIDE SEQUENCE [LARGE SCALE GENOMIC DNA]</scope>
    <source>
        <strain evidence="1 2">BR3351</strain>
    </source>
</reference>
<accession>A0A0R3E742</accession>
<keyword evidence="2" id="KW-1185">Reference proteome</keyword>
<dbReference type="GO" id="GO:0006355">
    <property type="term" value="P:regulation of DNA-templated transcription"/>
    <property type="evidence" value="ECO:0007669"/>
    <property type="project" value="InterPro"/>
</dbReference>
<dbReference type="Gene3D" id="1.10.1220.10">
    <property type="entry name" value="Met repressor-like"/>
    <property type="match status" value="1"/>
</dbReference>
<evidence type="ECO:0008006" key="3">
    <source>
        <dbReference type="Google" id="ProtNLM"/>
    </source>
</evidence>
<dbReference type="Proteomes" id="UP000051936">
    <property type="component" value="Unassembled WGS sequence"/>
</dbReference>
<gene>
    <name evidence="1" type="ORF">AOQ71_06380</name>
</gene>
<evidence type="ECO:0000313" key="1">
    <source>
        <dbReference type="EMBL" id="KRQ16269.1"/>
    </source>
</evidence>
<dbReference type="InterPro" id="IPR013321">
    <property type="entry name" value="Arc_rbn_hlx_hlx"/>
</dbReference>
<dbReference type="STRING" id="989370.AOQ71_06380"/>
<proteinExistence type="predicted"/>
<organism evidence="1 2">
    <name type="scientific">Bradyrhizobium manausense</name>
    <dbReference type="NCBI Taxonomy" id="989370"/>
    <lineage>
        <taxon>Bacteria</taxon>
        <taxon>Pseudomonadati</taxon>
        <taxon>Pseudomonadota</taxon>
        <taxon>Alphaproteobacteria</taxon>
        <taxon>Hyphomicrobiales</taxon>
        <taxon>Nitrobacteraceae</taxon>
        <taxon>Bradyrhizobium</taxon>
    </lineage>
</organism>
<evidence type="ECO:0000313" key="2">
    <source>
        <dbReference type="Proteomes" id="UP000051936"/>
    </source>
</evidence>
<sequence>MAVDTSIDEANGQKLDKVNAAERTGQQNTAATRKITVQLSEKIVRRLDVATDRPGLGKSMVVEAALERFLDPAPPIEGLIHEALDRINRQLERLDSDVRTIAETVALHARYHLTVTPQMPQSQQPEACALGQERFKALAKQVDRRVRSNRPLLRETIDQIDASRGSGHAVDDDSQVSAESTREGAAAIILDATADTSAAAEGGGSNRNFQILPNAFC</sequence>
<dbReference type="EMBL" id="LJYG01000028">
    <property type="protein sequence ID" value="KRQ16269.1"/>
    <property type="molecule type" value="Genomic_DNA"/>
</dbReference>
<name>A0A0R3E742_9BRAD</name>
<dbReference type="AlphaFoldDB" id="A0A0R3E742"/>
<dbReference type="RefSeq" id="WP_057743273.1">
    <property type="nucleotide sequence ID" value="NZ_LJYG01000028.1"/>
</dbReference>
<protein>
    <recommendedName>
        <fullName evidence="3">Ribbon-helix-helix protein CopG domain-containing protein</fullName>
    </recommendedName>
</protein>
<dbReference type="OrthoDB" id="8223059at2"/>
<comment type="caution">
    <text evidence="1">The sequence shown here is derived from an EMBL/GenBank/DDBJ whole genome shotgun (WGS) entry which is preliminary data.</text>
</comment>